<evidence type="ECO:0000259" key="2">
    <source>
        <dbReference type="Pfam" id="PF08385"/>
    </source>
</evidence>
<dbReference type="InterPro" id="IPR013594">
    <property type="entry name" value="Dynein_heavy_tail"/>
</dbReference>
<evidence type="ECO:0000256" key="1">
    <source>
        <dbReference type="ARBA" id="ARBA00008887"/>
    </source>
</evidence>
<organism evidence="3 4">
    <name type="scientific">Zophobas morio</name>
    <dbReference type="NCBI Taxonomy" id="2755281"/>
    <lineage>
        <taxon>Eukaryota</taxon>
        <taxon>Metazoa</taxon>
        <taxon>Ecdysozoa</taxon>
        <taxon>Arthropoda</taxon>
        <taxon>Hexapoda</taxon>
        <taxon>Insecta</taxon>
        <taxon>Pterygota</taxon>
        <taxon>Neoptera</taxon>
        <taxon>Endopterygota</taxon>
        <taxon>Coleoptera</taxon>
        <taxon>Polyphaga</taxon>
        <taxon>Cucujiformia</taxon>
        <taxon>Tenebrionidae</taxon>
        <taxon>Zophobas</taxon>
    </lineage>
</organism>
<sequence length="477" mass="55591">TETIFLFSLEICFSKACSLNLALVKKQGILATGKPLSSQIRILMLDKDSPFEILHLYVCNTVIPFFTSFARSGSDCSREKIDTVKRDITNLELSLKRAQQEFEIPEVRLIAHHKIAELLESCKDDSSAIENFEADTKFLNELQLGEHGVRHWLREIQKVTLLEREFTSGSASQEINFWINLYHALEKLQARLDQPDIKLTLQILRSNKRFLATTSFENDTRLKPILEKVSNYYNNLMKDFPLNDLLASTEIEEIPGALVNIFEHLKKLKSTSYPLGRALELIRAISRDLTTQLHKILSNYSLLQMRFDEFLRLMQMCKGVFDTWLDQFQTFRTLVRELAKRRNVRQTLQVDLRMRKLLSLYKDTAATEQVQNAYESVAFGKGRPSDVLDLSEEGTSWWASSMSHYNSKVNGVETKIISYLRDQLGKARNANEMFRIFSKINALFVRPRIREAIQEYQRFYYPIIRHVTRLFFNIYIL</sequence>
<dbReference type="Pfam" id="PF08385">
    <property type="entry name" value="DHC_N1"/>
    <property type="match status" value="1"/>
</dbReference>
<dbReference type="InterPro" id="IPR026983">
    <property type="entry name" value="DHC"/>
</dbReference>
<keyword evidence="4" id="KW-1185">Reference proteome</keyword>
<name>A0AA38HHY3_9CUCU</name>
<protein>
    <recommendedName>
        <fullName evidence="2">Dynein heavy chain tail domain-containing protein</fullName>
    </recommendedName>
</protein>
<reference evidence="3" key="1">
    <citation type="journal article" date="2023" name="G3 (Bethesda)">
        <title>Whole genome assemblies of Zophobas morio and Tenebrio molitor.</title>
        <authorList>
            <person name="Kaur S."/>
            <person name="Stinson S.A."/>
            <person name="diCenzo G.C."/>
        </authorList>
    </citation>
    <scope>NUCLEOTIDE SEQUENCE</scope>
    <source>
        <strain evidence="3">QUZm001</strain>
    </source>
</reference>
<dbReference type="AlphaFoldDB" id="A0AA38HHY3"/>
<dbReference type="GO" id="GO:0051959">
    <property type="term" value="F:dynein light intermediate chain binding"/>
    <property type="evidence" value="ECO:0007669"/>
    <property type="project" value="InterPro"/>
</dbReference>
<accession>A0AA38HHY3</accession>
<dbReference type="PANTHER" id="PTHR46532:SF4">
    <property type="entry name" value="AAA+ ATPASE DOMAIN-CONTAINING PROTEIN"/>
    <property type="match status" value="1"/>
</dbReference>
<feature type="non-terminal residue" evidence="3">
    <location>
        <position position="1"/>
    </location>
</feature>
<evidence type="ECO:0000313" key="3">
    <source>
        <dbReference type="EMBL" id="KAJ3615715.1"/>
    </source>
</evidence>
<comment type="similarity">
    <text evidence="1">Belongs to the dynein heavy chain family.</text>
</comment>
<dbReference type="PANTHER" id="PTHR46532">
    <property type="entry name" value="MALE FERTILITY FACTOR KL5"/>
    <property type="match status" value="1"/>
</dbReference>
<evidence type="ECO:0000313" key="4">
    <source>
        <dbReference type="Proteomes" id="UP001168821"/>
    </source>
</evidence>
<dbReference type="Proteomes" id="UP001168821">
    <property type="component" value="Unassembled WGS sequence"/>
</dbReference>
<gene>
    <name evidence="3" type="ORF">Zmor_012357</name>
</gene>
<dbReference type="GO" id="GO:0005858">
    <property type="term" value="C:axonemal dynein complex"/>
    <property type="evidence" value="ECO:0007669"/>
    <property type="project" value="TreeGrafter"/>
</dbReference>
<dbReference type="GO" id="GO:0007018">
    <property type="term" value="P:microtubule-based movement"/>
    <property type="evidence" value="ECO:0007669"/>
    <property type="project" value="InterPro"/>
</dbReference>
<dbReference type="GO" id="GO:0045505">
    <property type="term" value="F:dynein intermediate chain binding"/>
    <property type="evidence" value="ECO:0007669"/>
    <property type="project" value="InterPro"/>
</dbReference>
<feature type="domain" description="Dynein heavy chain tail" evidence="2">
    <location>
        <begin position="146"/>
        <end position="457"/>
    </location>
</feature>
<comment type="caution">
    <text evidence="3">The sequence shown here is derived from an EMBL/GenBank/DDBJ whole genome shotgun (WGS) entry which is preliminary data.</text>
</comment>
<dbReference type="EMBL" id="JALNTZ010003933">
    <property type="protein sequence ID" value="KAJ3615715.1"/>
    <property type="molecule type" value="Genomic_DNA"/>
</dbReference>
<proteinExistence type="inferred from homology"/>